<feature type="compositionally biased region" description="Polar residues" evidence="2">
    <location>
        <begin position="170"/>
        <end position="180"/>
    </location>
</feature>
<proteinExistence type="predicted"/>
<evidence type="ECO:0000313" key="4">
    <source>
        <dbReference type="EMBL" id="KAE9009956.1"/>
    </source>
</evidence>
<dbReference type="InterPro" id="IPR036875">
    <property type="entry name" value="Znf_CCHC_sf"/>
</dbReference>
<sequence>MKAKVTTRVVQDVAGARSNAGASGGGRKDGPATRSSSRQRGRSASTGSRASPARRETATSGGTGSARTEEMPVEGADAAGDEEQTEGRRDGYPSGRRPQNGAGRSEATPAAGGGGPPTPPSSDSDSEGGGGGRRVQYGDDASESSPSSATDDDVAPVAAGSQARGRRSQRVTGQHAWSQRRSIKDLELPTFTPSAKASVSTWISRVDLALRGARESGRGNWSDRDLYFILGPKLLENAARWWVNQDRQLRYDQRTWTGLKKALLRRYDERLDKSTAEWRVTMRRMMPGETYADYAAALREVVGRNRVKERTLLAQFYRNLDKTTRQLVKQSPTPRTLEEAVDKASETDDQMDNVAKGMENIGQSWATAPSPFLVPMAGTTGQTMVIPGVGNPDLAGYVAGEEGPMAGSDSAWALFTNPRGVFNRWSGTWEPPTDRTWNGKYWALPKAGSERVKRKKADTSSTEAPKVKTEGRKKARVLMVQEDSGESAEEEEAEPAARKRSAGAVRQVVSERGREGKPADPASKCFLCGSSEHWVRQCPRFKCYACNKQGHTARDCTDKEAKARNDEYLQSRQGRLSVDKGAGNEQRA</sequence>
<feature type="domain" description="CCHC-type" evidence="3">
    <location>
        <begin position="542"/>
        <end position="558"/>
    </location>
</feature>
<evidence type="ECO:0000256" key="1">
    <source>
        <dbReference type="PROSITE-ProRule" id="PRU00047"/>
    </source>
</evidence>
<dbReference type="GO" id="GO:0008270">
    <property type="term" value="F:zinc ion binding"/>
    <property type="evidence" value="ECO:0007669"/>
    <property type="project" value="UniProtKB-KW"/>
</dbReference>
<feature type="region of interest" description="Disordered" evidence="2">
    <location>
        <begin position="567"/>
        <end position="588"/>
    </location>
</feature>
<accession>A0A6A3KR38</accession>
<evidence type="ECO:0000256" key="2">
    <source>
        <dbReference type="SAM" id="MobiDB-lite"/>
    </source>
</evidence>
<keyword evidence="1" id="KW-0862">Zinc</keyword>
<dbReference type="AlphaFoldDB" id="A0A6A3KR38"/>
<dbReference type="SMART" id="SM00343">
    <property type="entry name" value="ZnF_C2HC"/>
    <property type="match status" value="2"/>
</dbReference>
<feature type="compositionally biased region" description="Low complexity" evidence="2">
    <location>
        <begin position="32"/>
        <end position="51"/>
    </location>
</feature>
<feature type="region of interest" description="Disordered" evidence="2">
    <location>
        <begin position="1"/>
        <end position="180"/>
    </location>
</feature>
<keyword evidence="1" id="KW-0479">Metal-binding</keyword>
<evidence type="ECO:0000259" key="3">
    <source>
        <dbReference type="PROSITE" id="PS50158"/>
    </source>
</evidence>
<gene>
    <name evidence="4" type="ORF">PR002_g15491</name>
</gene>
<dbReference type="PROSITE" id="PS50158">
    <property type="entry name" value="ZF_CCHC"/>
    <property type="match status" value="1"/>
</dbReference>
<feature type="compositionally biased region" description="Basic and acidic residues" evidence="2">
    <location>
        <begin position="509"/>
        <end position="518"/>
    </location>
</feature>
<evidence type="ECO:0000313" key="5">
    <source>
        <dbReference type="Proteomes" id="UP000435112"/>
    </source>
</evidence>
<reference evidence="4 5" key="1">
    <citation type="submission" date="2018-09" db="EMBL/GenBank/DDBJ databases">
        <title>Genomic investigation of the strawberry pathogen Phytophthora fragariae indicates pathogenicity is determined by transcriptional variation in three key races.</title>
        <authorList>
            <person name="Adams T.M."/>
            <person name="Armitage A.D."/>
            <person name="Sobczyk M.K."/>
            <person name="Bates H.J."/>
            <person name="Dunwell J.M."/>
            <person name="Nellist C.F."/>
            <person name="Harrison R.J."/>
        </authorList>
    </citation>
    <scope>NUCLEOTIDE SEQUENCE [LARGE SCALE GENOMIC DNA]</scope>
    <source>
        <strain evidence="4 5">SCRP324</strain>
    </source>
</reference>
<dbReference type="OrthoDB" id="18186at2759"/>
<dbReference type="Gene3D" id="4.10.60.10">
    <property type="entry name" value="Zinc finger, CCHC-type"/>
    <property type="match status" value="1"/>
</dbReference>
<dbReference type="PANTHER" id="PTHR33223:SF6">
    <property type="entry name" value="CCHC-TYPE DOMAIN-CONTAINING PROTEIN"/>
    <property type="match status" value="1"/>
</dbReference>
<comment type="caution">
    <text evidence="4">The sequence shown here is derived from an EMBL/GenBank/DDBJ whole genome shotgun (WGS) entry which is preliminary data.</text>
</comment>
<dbReference type="PANTHER" id="PTHR33223">
    <property type="entry name" value="CCHC-TYPE DOMAIN-CONTAINING PROTEIN"/>
    <property type="match status" value="1"/>
</dbReference>
<dbReference type="EMBL" id="QXFU01001129">
    <property type="protein sequence ID" value="KAE9009956.1"/>
    <property type="molecule type" value="Genomic_DNA"/>
</dbReference>
<dbReference type="SUPFAM" id="SSF57756">
    <property type="entry name" value="Retrovirus zinc finger-like domains"/>
    <property type="match status" value="1"/>
</dbReference>
<dbReference type="Proteomes" id="UP000435112">
    <property type="component" value="Unassembled WGS sequence"/>
</dbReference>
<feature type="region of interest" description="Disordered" evidence="2">
    <location>
        <begin position="448"/>
        <end position="522"/>
    </location>
</feature>
<name>A0A6A3KR38_9STRA</name>
<dbReference type="Pfam" id="PF00098">
    <property type="entry name" value="zf-CCHC"/>
    <property type="match status" value="2"/>
</dbReference>
<organism evidence="4 5">
    <name type="scientific">Phytophthora rubi</name>
    <dbReference type="NCBI Taxonomy" id="129364"/>
    <lineage>
        <taxon>Eukaryota</taxon>
        <taxon>Sar</taxon>
        <taxon>Stramenopiles</taxon>
        <taxon>Oomycota</taxon>
        <taxon>Peronosporomycetes</taxon>
        <taxon>Peronosporales</taxon>
        <taxon>Peronosporaceae</taxon>
        <taxon>Phytophthora</taxon>
    </lineage>
</organism>
<keyword evidence="1" id="KW-0863">Zinc-finger</keyword>
<dbReference type="InterPro" id="IPR001878">
    <property type="entry name" value="Znf_CCHC"/>
</dbReference>
<feature type="compositionally biased region" description="Acidic residues" evidence="2">
    <location>
        <begin position="483"/>
        <end position="494"/>
    </location>
</feature>
<protein>
    <recommendedName>
        <fullName evidence="3">CCHC-type domain-containing protein</fullName>
    </recommendedName>
</protein>
<dbReference type="GO" id="GO:0003676">
    <property type="term" value="F:nucleic acid binding"/>
    <property type="evidence" value="ECO:0007669"/>
    <property type="project" value="InterPro"/>
</dbReference>